<dbReference type="Proteomes" id="UP000305948">
    <property type="component" value="Unassembled WGS sequence"/>
</dbReference>
<evidence type="ECO:0000313" key="5">
    <source>
        <dbReference type="EMBL" id="TFK47110.1"/>
    </source>
</evidence>
<evidence type="ECO:0000259" key="4">
    <source>
        <dbReference type="Pfam" id="PF08512"/>
    </source>
</evidence>
<dbReference type="STRING" id="5364.A0A5C3MQ89"/>
<proteinExistence type="inferred from homology"/>
<evidence type="ECO:0000313" key="6">
    <source>
        <dbReference type="Proteomes" id="UP000305948"/>
    </source>
</evidence>
<feature type="region of interest" description="Disordered" evidence="3">
    <location>
        <begin position="76"/>
        <end position="101"/>
    </location>
</feature>
<evidence type="ECO:0000256" key="2">
    <source>
        <dbReference type="ARBA" id="ARBA00025370"/>
    </source>
</evidence>
<dbReference type="GO" id="GO:0042393">
    <property type="term" value="F:histone binding"/>
    <property type="evidence" value="ECO:0007669"/>
    <property type="project" value="TreeGrafter"/>
</dbReference>
<evidence type="ECO:0000256" key="1">
    <source>
        <dbReference type="ARBA" id="ARBA00006159"/>
    </source>
</evidence>
<sequence>MSGNLSYLQVLQSSLPDGYVPDLTEQNYGSETLHIVDRLLRFACGGACPEDASDATRKEWEVKQVAVQKALQDLAAGKRKRGEDGDAQATPDAKRARVSEEKDDAPLYTLHAISVSSPIRKKVDISVHARSLRLVHPSTTISVPRSAITNAFLLPTRGKAKPHWTVVLLTDDVSESAKTVSSSTQKAKTPDKTQIIFGVEATPSAAFMTSTYPAIDVPSKETHPKSTPTLPVLRTFLETLGVVAHEPSTSVFKSTIPDMINPGESGSPSLTAYLGAKPGTLYFFDSGLLWGETKPFMWWPLQELAPMEEEEGSLRGGVRVVWAGGRLCTIVLSRGMEGEEHGTQELDEGEETHLGMVDAKEKEGVEVWVRKYKRWFGKVRGGVNGAAGSPTKGMDKGNGKVEEVAEEEDEDDDEDDDDFAADSESDGGSPSEGSSDEDGEGDQEGEEGEAMDEDEDANEEEEEGDLDPASHPLMRPGAMPKMSKGVIDMVAGIVEQEFLGVGDGREEEEEDELED</sequence>
<dbReference type="PANTHER" id="PTHR45849:SF3">
    <property type="entry name" value="HISTONE CHAPERONE RTT106"/>
    <property type="match status" value="1"/>
</dbReference>
<dbReference type="InterPro" id="IPR050454">
    <property type="entry name" value="RTT106/SSRP1_HistChap/FACT"/>
</dbReference>
<dbReference type="EMBL" id="ML213525">
    <property type="protein sequence ID" value="TFK47110.1"/>
    <property type="molecule type" value="Genomic_DNA"/>
</dbReference>
<dbReference type="OrthoDB" id="75754at2759"/>
<feature type="domain" description="Histone chaperone RTT106/FACT complex subunit SPT16-like middle" evidence="4">
    <location>
        <begin position="270"/>
        <end position="372"/>
    </location>
</feature>
<comment type="function">
    <text evidence="2">Component of the FACT complex, a general chromatin factor that acts to reorganize nucleosomes. The FACT complex is involved in multiple processes that require DNA as a template such as mRNA elongation, DNA replication and DNA repair. During transcription elongation the FACT complex acts as a histone chaperone that both destabilizes and restores nucleosomal structure. It facilitates the passage of RNA polymerase II and transcription by promoting the dissociation of one histone H2A-H2B dimer from the nucleosome, then subsequently promotes the reestablishment of the nucleosome following the passage of RNA polymerase II.</text>
</comment>
<dbReference type="PANTHER" id="PTHR45849">
    <property type="entry name" value="FACT COMPLEX SUBUNIT SSRP1"/>
    <property type="match status" value="1"/>
</dbReference>
<feature type="region of interest" description="Disordered" evidence="3">
    <location>
        <begin position="382"/>
        <end position="480"/>
    </location>
</feature>
<dbReference type="GO" id="GO:0031491">
    <property type="term" value="F:nucleosome binding"/>
    <property type="evidence" value="ECO:0007669"/>
    <property type="project" value="TreeGrafter"/>
</dbReference>
<organism evidence="5 6">
    <name type="scientific">Heliocybe sulcata</name>
    <dbReference type="NCBI Taxonomy" id="5364"/>
    <lineage>
        <taxon>Eukaryota</taxon>
        <taxon>Fungi</taxon>
        <taxon>Dikarya</taxon>
        <taxon>Basidiomycota</taxon>
        <taxon>Agaricomycotina</taxon>
        <taxon>Agaricomycetes</taxon>
        <taxon>Gloeophyllales</taxon>
        <taxon>Gloeophyllaceae</taxon>
        <taxon>Heliocybe</taxon>
    </lineage>
</organism>
<gene>
    <name evidence="5" type="ORF">OE88DRAFT_1728591</name>
</gene>
<comment type="similarity">
    <text evidence="1">Belongs to the RTT106 family.</text>
</comment>
<dbReference type="InterPro" id="IPR011993">
    <property type="entry name" value="PH-like_dom_sf"/>
</dbReference>
<feature type="compositionally biased region" description="Basic and acidic residues" evidence="3">
    <location>
        <begin position="393"/>
        <end position="403"/>
    </location>
</feature>
<accession>A0A5C3MQ89</accession>
<dbReference type="Pfam" id="PF08512">
    <property type="entry name" value="Rttp106-like_middle"/>
    <property type="match status" value="1"/>
</dbReference>
<feature type="compositionally biased region" description="Acidic residues" evidence="3">
    <location>
        <begin position="434"/>
        <end position="466"/>
    </location>
</feature>
<protein>
    <recommendedName>
        <fullName evidence="4">Histone chaperone RTT106/FACT complex subunit SPT16-like middle domain-containing protein</fullName>
    </recommendedName>
</protein>
<evidence type="ECO:0000256" key="3">
    <source>
        <dbReference type="SAM" id="MobiDB-lite"/>
    </source>
</evidence>
<name>A0A5C3MQ89_9AGAM</name>
<feature type="compositionally biased region" description="Acidic residues" evidence="3">
    <location>
        <begin position="404"/>
        <end position="425"/>
    </location>
</feature>
<dbReference type="Gene3D" id="2.30.29.30">
    <property type="entry name" value="Pleckstrin-homology domain (PH domain)/Phosphotyrosine-binding domain (PTB)"/>
    <property type="match status" value="1"/>
</dbReference>
<reference evidence="5 6" key="1">
    <citation type="journal article" date="2019" name="Nat. Ecol. Evol.">
        <title>Megaphylogeny resolves global patterns of mushroom evolution.</title>
        <authorList>
            <person name="Varga T."/>
            <person name="Krizsan K."/>
            <person name="Foldi C."/>
            <person name="Dima B."/>
            <person name="Sanchez-Garcia M."/>
            <person name="Sanchez-Ramirez S."/>
            <person name="Szollosi G.J."/>
            <person name="Szarkandi J.G."/>
            <person name="Papp V."/>
            <person name="Albert L."/>
            <person name="Andreopoulos W."/>
            <person name="Angelini C."/>
            <person name="Antonin V."/>
            <person name="Barry K.W."/>
            <person name="Bougher N.L."/>
            <person name="Buchanan P."/>
            <person name="Buyck B."/>
            <person name="Bense V."/>
            <person name="Catcheside P."/>
            <person name="Chovatia M."/>
            <person name="Cooper J."/>
            <person name="Damon W."/>
            <person name="Desjardin D."/>
            <person name="Finy P."/>
            <person name="Geml J."/>
            <person name="Haridas S."/>
            <person name="Hughes K."/>
            <person name="Justo A."/>
            <person name="Karasinski D."/>
            <person name="Kautmanova I."/>
            <person name="Kiss B."/>
            <person name="Kocsube S."/>
            <person name="Kotiranta H."/>
            <person name="LaButti K.M."/>
            <person name="Lechner B.E."/>
            <person name="Liimatainen K."/>
            <person name="Lipzen A."/>
            <person name="Lukacs Z."/>
            <person name="Mihaltcheva S."/>
            <person name="Morgado L.N."/>
            <person name="Niskanen T."/>
            <person name="Noordeloos M.E."/>
            <person name="Ohm R.A."/>
            <person name="Ortiz-Santana B."/>
            <person name="Ovrebo C."/>
            <person name="Racz N."/>
            <person name="Riley R."/>
            <person name="Savchenko A."/>
            <person name="Shiryaev A."/>
            <person name="Soop K."/>
            <person name="Spirin V."/>
            <person name="Szebenyi C."/>
            <person name="Tomsovsky M."/>
            <person name="Tulloss R.E."/>
            <person name="Uehling J."/>
            <person name="Grigoriev I.V."/>
            <person name="Vagvolgyi C."/>
            <person name="Papp T."/>
            <person name="Martin F.M."/>
            <person name="Miettinen O."/>
            <person name="Hibbett D.S."/>
            <person name="Nagy L.G."/>
        </authorList>
    </citation>
    <scope>NUCLEOTIDE SEQUENCE [LARGE SCALE GENOMIC DNA]</scope>
    <source>
        <strain evidence="5 6">OMC1185</strain>
    </source>
</reference>
<keyword evidence="6" id="KW-1185">Reference proteome</keyword>
<dbReference type="AlphaFoldDB" id="A0A5C3MQ89"/>
<dbReference type="InterPro" id="IPR013719">
    <property type="entry name" value="RTT106/SPT16-like_middle_dom"/>
</dbReference>
<dbReference type="SUPFAM" id="SSF50729">
    <property type="entry name" value="PH domain-like"/>
    <property type="match status" value="1"/>
</dbReference>